<dbReference type="InterPro" id="IPR009936">
    <property type="entry name" value="DUF1468"/>
</dbReference>
<protein>
    <submittedName>
        <fullName evidence="3">Tripartite tricarboxylate transporter TctB family protein</fullName>
    </submittedName>
</protein>
<evidence type="ECO:0000256" key="1">
    <source>
        <dbReference type="SAM" id="Phobius"/>
    </source>
</evidence>
<feature type="domain" description="DUF1468" evidence="2">
    <location>
        <begin position="22"/>
        <end position="157"/>
    </location>
</feature>
<dbReference type="EMBL" id="RHHR01000008">
    <property type="protein sequence ID" value="RNB76182.1"/>
    <property type="molecule type" value="Genomic_DNA"/>
</dbReference>
<feature type="transmembrane region" description="Helical" evidence="1">
    <location>
        <begin position="54"/>
        <end position="73"/>
    </location>
</feature>
<proteinExistence type="predicted"/>
<feature type="transmembrane region" description="Helical" evidence="1">
    <location>
        <begin position="134"/>
        <end position="152"/>
    </location>
</feature>
<dbReference type="AlphaFoldDB" id="A0A3M8CK98"/>
<gene>
    <name evidence="3" type="ORF">EDM52_04535</name>
</gene>
<keyword evidence="4" id="KW-1185">Reference proteome</keyword>
<evidence type="ECO:0000313" key="4">
    <source>
        <dbReference type="Proteomes" id="UP000282028"/>
    </source>
</evidence>
<evidence type="ECO:0000259" key="2">
    <source>
        <dbReference type="Pfam" id="PF07331"/>
    </source>
</evidence>
<sequence>MSGIWLASERLERSKLMVADRVGGLISIIFGGLSLYEAFRLYPTRLSFYVGDHIMPGVIGIGLIVLGLLAVFVKGQSFKVEFPDRQMLRKIIGIFGVLLGYCVLLYFLGFAIGTFIISIALFRIIGSYNFRKSVIFSAIQTVCVYAVFVYWLDMPFPAGIFNL</sequence>
<name>A0A3M8CK98_9BACL</name>
<feature type="transmembrane region" description="Helical" evidence="1">
    <location>
        <begin position="94"/>
        <end position="122"/>
    </location>
</feature>
<reference evidence="3 4" key="1">
    <citation type="submission" date="2018-10" db="EMBL/GenBank/DDBJ databases">
        <title>Phylogenomics of Brevibacillus.</title>
        <authorList>
            <person name="Dunlap C."/>
        </authorList>
    </citation>
    <scope>NUCLEOTIDE SEQUENCE [LARGE SCALE GENOMIC DNA]</scope>
    <source>
        <strain evidence="3 4">JCM 12215</strain>
    </source>
</reference>
<keyword evidence="1" id="KW-0812">Transmembrane</keyword>
<dbReference type="OrthoDB" id="1807861at2"/>
<feature type="transmembrane region" description="Helical" evidence="1">
    <location>
        <begin position="21"/>
        <end position="42"/>
    </location>
</feature>
<dbReference type="Proteomes" id="UP000282028">
    <property type="component" value="Unassembled WGS sequence"/>
</dbReference>
<dbReference type="Pfam" id="PF07331">
    <property type="entry name" value="TctB"/>
    <property type="match status" value="1"/>
</dbReference>
<accession>A0A3M8CK98</accession>
<organism evidence="3 4">
    <name type="scientific">Brevibacillus invocatus</name>
    <dbReference type="NCBI Taxonomy" id="173959"/>
    <lineage>
        <taxon>Bacteria</taxon>
        <taxon>Bacillati</taxon>
        <taxon>Bacillota</taxon>
        <taxon>Bacilli</taxon>
        <taxon>Bacillales</taxon>
        <taxon>Paenibacillaceae</taxon>
        <taxon>Brevibacillus</taxon>
    </lineage>
</organism>
<keyword evidence="1" id="KW-1133">Transmembrane helix</keyword>
<keyword evidence="1" id="KW-0472">Membrane</keyword>
<comment type="caution">
    <text evidence="3">The sequence shown here is derived from an EMBL/GenBank/DDBJ whole genome shotgun (WGS) entry which is preliminary data.</text>
</comment>
<evidence type="ECO:0000313" key="3">
    <source>
        <dbReference type="EMBL" id="RNB76182.1"/>
    </source>
</evidence>